<evidence type="ECO:0000256" key="4">
    <source>
        <dbReference type="ARBA" id="ARBA00023136"/>
    </source>
</evidence>
<protein>
    <submittedName>
        <fullName evidence="7">Signal peptidase I</fullName>
        <ecNumber evidence="7">3.4.21.89</ecNumber>
    </submittedName>
</protein>
<sequence>MTTILTSPRAKRAANVLGIVLLIALVAPFAVFAAPEAVGADESFVVLTASMTPAIAPGDVVIVAERDPAAVAAGDVITFVRGTSEVPVTHRVIDVVDEGGALAFETMGDANEGPDPGLVPGSNLVGVVVLTIPYIGYVIQFAGTPAGFVALVVLPFGLLAASELLSVARSRNGGAPDAATVADADSVAETDASVDLDSSADATPTAEWEPAIPPETATEPPAQAEATSATDAGGVSVDAVGGAVGVLAVFAPYAIYVAIELRTAATIAVAVAATTVLLGGLATWVPASGVLDRATAEPPTAPASPDGETVAADDPAEGSPSPAPNGSAVGPAQTDGAGEAE</sequence>
<keyword evidence="8" id="KW-1185">Reference proteome</keyword>
<dbReference type="InterPro" id="IPR036286">
    <property type="entry name" value="LexA/Signal_pep-like_sf"/>
</dbReference>
<proteinExistence type="predicted"/>
<dbReference type="EMBL" id="JBHTBL010000012">
    <property type="protein sequence ID" value="MFC7325785.1"/>
    <property type="molecule type" value="Genomic_DNA"/>
</dbReference>
<dbReference type="PANTHER" id="PTHR10806">
    <property type="entry name" value="SIGNAL PEPTIDASE COMPLEX CATALYTIC SUBUNIT SEC11"/>
    <property type="match status" value="1"/>
</dbReference>
<dbReference type="CDD" id="cd06530">
    <property type="entry name" value="S26_SPase_I"/>
    <property type="match status" value="1"/>
</dbReference>
<dbReference type="PANTHER" id="PTHR10806:SF6">
    <property type="entry name" value="SIGNAL PEPTIDASE COMPLEX CATALYTIC SUBUNIT SEC11"/>
    <property type="match status" value="1"/>
</dbReference>
<dbReference type="SUPFAM" id="SSF51306">
    <property type="entry name" value="LexA/Signal peptidase"/>
    <property type="match status" value="1"/>
</dbReference>
<evidence type="ECO:0000256" key="3">
    <source>
        <dbReference type="ARBA" id="ARBA00022989"/>
    </source>
</evidence>
<accession>A0ABD6ANB8</accession>
<dbReference type="GO" id="GO:0016020">
    <property type="term" value="C:membrane"/>
    <property type="evidence" value="ECO:0007669"/>
    <property type="project" value="UniProtKB-SubCell"/>
</dbReference>
<keyword evidence="3 6" id="KW-1133">Transmembrane helix</keyword>
<dbReference type="Proteomes" id="UP001596545">
    <property type="component" value="Unassembled WGS sequence"/>
</dbReference>
<dbReference type="RefSeq" id="WP_256409922.1">
    <property type="nucleotide sequence ID" value="NZ_JANHDN010000008.1"/>
</dbReference>
<organism evidence="7 8">
    <name type="scientific">Halorubrum rutilum</name>
    <dbReference type="NCBI Taxonomy" id="1364933"/>
    <lineage>
        <taxon>Archaea</taxon>
        <taxon>Methanobacteriati</taxon>
        <taxon>Methanobacteriota</taxon>
        <taxon>Stenosarchaea group</taxon>
        <taxon>Halobacteria</taxon>
        <taxon>Halobacteriales</taxon>
        <taxon>Haloferacaceae</taxon>
        <taxon>Halorubrum</taxon>
    </lineage>
</organism>
<evidence type="ECO:0000256" key="2">
    <source>
        <dbReference type="ARBA" id="ARBA00022692"/>
    </source>
</evidence>
<dbReference type="AlphaFoldDB" id="A0ABD6ANB8"/>
<comment type="caution">
    <text evidence="7">The sequence shown here is derived from an EMBL/GenBank/DDBJ whole genome shotgun (WGS) entry which is preliminary data.</text>
</comment>
<dbReference type="GO" id="GO:0009003">
    <property type="term" value="F:signal peptidase activity"/>
    <property type="evidence" value="ECO:0007669"/>
    <property type="project" value="UniProtKB-EC"/>
</dbReference>
<feature type="region of interest" description="Disordered" evidence="5">
    <location>
        <begin position="295"/>
        <end position="341"/>
    </location>
</feature>
<comment type="subcellular location">
    <subcellularLocation>
        <location evidence="1">Membrane</location>
    </subcellularLocation>
</comment>
<feature type="transmembrane region" description="Helical" evidence="6">
    <location>
        <begin position="239"/>
        <end position="259"/>
    </location>
</feature>
<keyword evidence="7" id="KW-0378">Hydrolase</keyword>
<feature type="transmembrane region" description="Helical" evidence="6">
    <location>
        <begin position="265"/>
        <end position="285"/>
    </location>
</feature>
<evidence type="ECO:0000256" key="5">
    <source>
        <dbReference type="SAM" id="MobiDB-lite"/>
    </source>
</evidence>
<name>A0ABD6ANB8_9EURY</name>
<keyword evidence="4 6" id="KW-0472">Membrane</keyword>
<dbReference type="NCBIfam" id="TIGR02228">
    <property type="entry name" value="sigpep_I_arch"/>
    <property type="match status" value="1"/>
</dbReference>
<dbReference type="InterPro" id="IPR001733">
    <property type="entry name" value="Peptidase_S26B"/>
</dbReference>
<reference evidence="7 8" key="1">
    <citation type="journal article" date="2019" name="Int. J. Syst. Evol. Microbiol.">
        <title>The Global Catalogue of Microorganisms (GCM) 10K type strain sequencing project: providing services to taxonomists for standard genome sequencing and annotation.</title>
        <authorList>
            <consortium name="The Broad Institute Genomics Platform"/>
            <consortium name="The Broad Institute Genome Sequencing Center for Infectious Disease"/>
            <person name="Wu L."/>
            <person name="Ma J."/>
        </authorList>
    </citation>
    <scope>NUCLEOTIDE SEQUENCE [LARGE SCALE GENOMIC DNA]</scope>
    <source>
        <strain evidence="7 8">CGMCC 1.12554</strain>
    </source>
</reference>
<evidence type="ECO:0000313" key="7">
    <source>
        <dbReference type="EMBL" id="MFC7325785.1"/>
    </source>
</evidence>
<feature type="compositionally biased region" description="Low complexity" evidence="5">
    <location>
        <begin position="195"/>
        <end position="230"/>
    </location>
</feature>
<evidence type="ECO:0000256" key="6">
    <source>
        <dbReference type="SAM" id="Phobius"/>
    </source>
</evidence>
<dbReference type="EC" id="3.4.21.89" evidence="7"/>
<keyword evidence="2 6" id="KW-0812">Transmembrane</keyword>
<dbReference type="InterPro" id="IPR019533">
    <property type="entry name" value="Peptidase_S26"/>
</dbReference>
<evidence type="ECO:0000313" key="8">
    <source>
        <dbReference type="Proteomes" id="UP001596545"/>
    </source>
</evidence>
<feature type="region of interest" description="Disordered" evidence="5">
    <location>
        <begin position="192"/>
        <end position="230"/>
    </location>
</feature>
<feature type="transmembrane region" description="Helical" evidence="6">
    <location>
        <begin position="134"/>
        <end position="161"/>
    </location>
</feature>
<gene>
    <name evidence="7" type="ORF">ACFQMF_14525</name>
</gene>
<evidence type="ECO:0000256" key="1">
    <source>
        <dbReference type="ARBA" id="ARBA00004370"/>
    </source>
</evidence>